<dbReference type="InterPro" id="IPR050320">
    <property type="entry name" value="N5-glutamine_MTase"/>
</dbReference>
<comment type="similarity">
    <text evidence="5">Belongs to the protein N5-glutamine methyltransferase family. PrmC subfamily.</text>
</comment>
<dbReference type="EC" id="2.1.1.297" evidence="5"/>
<comment type="catalytic activity">
    <reaction evidence="4 5">
        <text>L-glutaminyl-[peptide chain release factor] + S-adenosyl-L-methionine = N(5)-methyl-L-glutaminyl-[peptide chain release factor] + S-adenosyl-L-homocysteine + H(+)</text>
        <dbReference type="Rhea" id="RHEA:42896"/>
        <dbReference type="Rhea" id="RHEA-COMP:10271"/>
        <dbReference type="Rhea" id="RHEA-COMP:10272"/>
        <dbReference type="ChEBI" id="CHEBI:15378"/>
        <dbReference type="ChEBI" id="CHEBI:30011"/>
        <dbReference type="ChEBI" id="CHEBI:57856"/>
        <dbReference type="ChEBI" id="CHEBI:59789"/>
        <dbReference type="ChEBI" id="CHEBI:61891"/>
        <dbReference type="EC" id="2.1.1.297"/>
    </reaction>
</comment>
<dbReference type="CDD" id="cd02440">
    <property type="entry name" value="AdoMet_MTases"/>
    <property type="match status" value="1"/>
</dbReference>
<evidence type="ECO:0000313" key="8">
    <source>
        <dbReference type="Proteomes" id="UP000243978"/>
    </source>
</evidence>
<feature type="binding site" evidence="5">
    <location>
        <begin position="163"/>
        <end position="166"/>
    </location>
    <ligand>
        <name>substrate</name>
    </ligand>
</feature>
<dbReference type="InterPro" id="IPR007848">
    <property type="entry name" value="Small_mtfrase_dom"/>
</dbReference>
<dbReference type="InterPro" id="IPR019874">
    <property type="entry name" value="RF_methyltr_PrmC"/>
</dbReference>
<dbReference type="NCBIfam" id="TIGR03534">
    <property type="entry name" value="RF_mod_PrmC"/>
    <property type="match status" value="1"/>
</dbReference>
<protein>
    <recommendedName>
        <fullName evidence="5">Release factor glutamine methyltransferase</fullName>
        <shortName evidence="5">RF MTase</shortName>
        <ecNumber evidence="5">2.1.1.297</ecNumber>
    </recommendedName>
    <alternativeName>
        <fullName evidence="5">N5-glutamine methyltransferase PrmC</fullName>
    </alternativeName>
    <alternativeName>
        <fullName evidence="5">Protein-(glutamine-N5) MTase PrmC</fullName>
    </alternativeName>
    <alternativeName>
        <fullName evidence="5">Protein-glutamine N-methyltransferase PrmC</fullName>
    </alternativeName>
</protein>
<dbReference type="HAMAP" id="MF_02126">
    <property type="entry name" value="RF_methyltr_PrmC"/>
    <property type="match status" value="1"/>
</dbReference>
<dbReference type="GO" id="GO:0032259">
    <property type="term" value="P:methylation"/>
    <property type="evidence" value="ECO:0007669"/>
    <property type="project" value="UniProtKB-KW"/>
</dbReference>
<dbReference type="PANTHER" id="PTHR18895">
    <property type="entry name" value="HEMK METHYLTRANSFERASE"/>
    <property type="match status" value="1"/>
</dbReference>
<evidence type="ECO:0000256" key="5">
    <source>
        <dbReference type="HAMAP-Rule" id="MF_02126"/>
    </source>
</evidence>
<dbReference type="SUPFAM" id="SSF53335">
    <property type="entry name" value="S-adenosyl-L-methionine-dependent methyltransferases"/>
    <property type="match status" value="1"/>
</dbReference>
<dbReference type="Gene3D" id="1.10.8.10">
    <property type="entry name" value="DNA helicase RuvA subunit, C-terminal domain"/>
    <property type="match status" value="1"/>
</dbReference>
<evidence type="ECO:0000256" key="3">
    <source>
        <dbReference type="ARBA" id="ARBA00022691"/>
    </source>
</evidence>
<dbReference type="Proteomes" id="UP000243978">
    <property type="component" value="Unassembled WGS sequence"/>
</dbReference>
<evidence type="ECO:0000256" key="1">
    <source>
        <dbReference type="ARBA" id="ARBA00022603"/>
    </source>
</evidence>
<dbReference type="Pfam" id="PF05175">
    <property type="entry name" value="MTS"/>
    <property type="match status" value="1"/>
</dbReference>
<dbReference type="AlphaFoldDB" id="A0A2T6BI13"/>
<comment type="caution">
    <text evidence="7">The sequence shown here is derived from an EMBL/GenBank/DDBJ whole genome shotgun (WGS) entry which is preliminary data.</text>
</comment>
<evidence type="ECO:0000256" key="4">
    <source>
        <dbReference type="ARBA" id="ARBA00048391"/>
    </source>
</evidence>
<gene>
    <name evidence="5" type="primary">prmC</name>
    <name evidence="7" type="ORF">C8N43_0326</name>
</gene>
<dbReference type="RefSeq" id="WP_107843952.1">
    <property type="nucleotide sequence ID" value="NZ_QBKS01000001.1"/>
</dbReference>
<dbReference type="NCBIfam" id="TIGR00536">
    <property type="entry name" value="hemK_fam"/>
    <property type="match status" value="1"/>
</dbReference>
<evidence type="ECO:0000313" key="7">
    <source>
        <dbReference type="EMBL" id="PTX55686.1"/>
    </source>
</evidence>
<evidence type="ECO:0000256" key="2">
    <source>
        <dbReference type="ARBA" id="ARBA00022679"/>
    </source>
</evidence>
<dbReference type="EMBL" id="QBKS01000001">
    <property type="protein sequence ID" value="PTX55686.1"/>
    <property type="molecule type" value="Genomic_DNA"/>
</dbReference>
<feature type="binding site" evidence="5">
    <location>
        <position position="120"/>
    </location>
    <ligand>
        <name>S-adenosyl-L-methionine</name>
        <dbReference type="ChEBI" id="CHEBI:59789"/>
    </ligand>
</feature>
<comment type="function">
    <text evidence="5">Methylates the class 1 translation termination release factors RF1/PrfA and RF2/PrfB on the glutamine residue of the universally conserved GGQ motif.</text>
</comment>
<dbReference type="OrthoDB" id="9800643at2"/>
<feature type="domain" description="Methyltransferase small" evidence="6">
    <location>
        <begin position="78"/>
        <end position="171"/>
    </location>
</feature>
<feature type="binding site" evidence="5">
    <location>
        <position position="149"/>
    </location>
    <ligand>
        <name>S-adenosyl-L-methionine</name>
        <dbReference type="ChEBI" id="CHEBI:59789"/>
    </ligand>
</feature>
<evidence type="ECO:0000259" key="6">
    <source>
        <dbReference type="Pfam" id="PF05175"/>
    </source>
</evidence>
<reference evidence="7 8" key="1">
    <citation type="submission" date="2018-04" db="EMBL/GenBank/DDBJ databases">
        <title>Genomic Encyclopedia of Archaeal and Bacterial Type Strains, Phase II (KMG-II): from individual species to whole genera.</title>
        <authorList>
            <person name="Goeker M."/>
        </authorList>
    </citation>
    <scope>NUCLEOTIDE SEQUENCE [LARGE SCALE GENOMIC DNA]</scope>
    <source>
        <strain evidence="7 8">DSM 100977</strain>
    </source>
</reference>
<dbReference type="InterPro" id="IPR004556">
    <property type="entry name" value="HemK-like"/>
</dbReference>
<keyword evidence="8" id="KW-1185">Reference proteome</keyword>
<dbReference type="InterPro" id="IPR029063">
    <property type="entry name" value="SAM-dependent_MTases_sf"/>
</dbReference>
<keyword evidence="1 5" id="KW-0489">Methyltransferase</keyword>
<dbReference type="PANTHER" id="PTHR18895:SF74">
    <property type="entry name" value="MTRF1L RELEASE FACTOR GLUTAMINE METHYLTRANSFERASE"/>
    <property type="match status" value="1"/>
</dbReference>
<sequence length="260" mass="27988">MSDPLSSAIVRLHEAGIPDPSNEARRLQALADEIGADLLELAARRATHEPFSHIAGRRAFWKHEFIVTPDVLDPRPDTETLVEAALSLPFDTVLDLATGTGCILLSLLAERGSITGVGSDVSVAALEVAGRNAAKLGVGDRVGFIESDWFAAIEGRFDLITANPPYISEAAYGELHPTVQRFEPRIALTPGGDGLEPYRNIARAAGAYLAKDGYLLLEIGFDQREAVQNLLRAGGWREIACIPDLDGRDRVIRAKAPESA</sequence>
<proteinExistence type="inferred from homology"/>
<dbReference type="GO" id="GO:0102559">
    <property type="term" value="F:peptide chain release factor N(5)-glutamine methyltransferase activity"/>
    <property type="evidence" value="ECO:0007669"/>
    <property type="project" value="UniProtKB-EC"/>
</dbReference>
<accession>A0A2T6BI13</accession>
<dbReference type="Gene3D" id="3.40.50.150">
    <property type="entry name" value="Vaccinia Virus protein VP39"/>
    <property type="match status" value="1"/>
</dbReference>
<keyword evidence="2 5" id="KW-0808">Transferase</keyword>
<name>A0A2T6BI13_9RHOB</name>
<comment type="caution">
    <text evidence="5">Lacks conserved residue(s) required for the propagation of feature annotation.</text>
</comment>
<keyword evidence="3 5" id="KW-0949">S-adenosyl-L-methionine</keyword>
<feature type="binding site" evidence="5">
    <location>
        <position position="163"/>
    </location>
    <ligand>
        <name>S-adenosyl-L-methionine</name>
        <dbReference type="ChEBI" id="CHEBI:59789"/>
    </ligand>
</feature>
<organism evidence="7 8">
    <name type="scientific">Litoreibacter ponti</name>
    <dbReference type="NCBI Taxonomy" id="1510457"/>
    <lineage>
        <taxon>Bacteria</taxon>
        <taxon>Pseudomonadati</taxon>
        <taxon>Pseudomonadota</taxon>
        <taxon>Alphaproteobacteria</taxon>
        <taxon>Rhodobacterales</taxon>
        <taxon>Roseobacteraceae</taxon>
        <taxon>Litoreibacter</taxon>
    </lineage>
</organism>